<proteinExistence type="predicted"/>
<accession>A0ACA9LEH5</accession>
<name>A0ACA9LEH5_9GLOM</name>
<keyword evidence="2" id="KW-1185">Reference proteome</keyword>
<evidence type="ECO:0000313" key="1">
    <source>
        <dbReference type="EMBL" id="CAG8525786.1"/>
    </source>
</evidence>
<dbReference type="Proteomes" id="UP000789860">
    <property type="component" value="Unassembled WGS sequence"/>
</dbReference>
<organism evidence="1 2">
    <name type="scientific">Scutellospora calospora</name>
    <dbReference type="NCBI Taxonomy" id="85575"/>
    <lineage>
        <taxon>Eukaryota</taxon>
        <taxon>Fungi</taxon>
        <taxon>Fungi incertae sedis</taxon>
        <taxon>Mucoromycota</taxon>
        <taxon>Glomeromycotina</taxon>
        <taxon>Glomeromycetes</taxon>
        <taxon>Diversisporales</taxon>
        <taxon>Gigasporaceae</taxon>
        <taxon>Scutellospora</taxon>
    </lineage>
</organism>
<evidence type="ECO:0000313" key="2">
    <source>
        <dbReference type="Proteomes" id="UP000789860"/>
    </source>
</evidence>
<gene>
    <name evidence="1" type="ORF">SCALOS_LOCUS4252</name>
</gene>
<dbReference type="EMBL" id="CAJVPM010005583">
    <property type="protein sequence ID" value="CAG8525786.1"/>
    <property type="molecule type" value="Genomic_DNA"/>
</dbReference>
<reference evidence="1" key="1">
    <citation type="submission" date="2021-06" db="EMBL/GenBank/DDBJ databases">
        <authorList>
            <person name="Kallberg Y."/>
            <person name="Tangrot J."/>
            <person name="Rosling A."/>
        </authorList>
    </citation>
    <scope>NUCLEOTIDE SEQUENCE</scope>
    <source>
        <strain evidence="1">AU212A</strain>
    </source>
</reference>
<sequence length="303" mass="35572">MGDQASNIGISIPQIESSLKRLQKVKKLLKEYLHDDVTRSDYEVSNLLDEVRETKIWQHAGYESFYKFCQDIIGQDIVNVTNTFKFVKQSVYADSNAKHEIRILKLKRKMRELELSEGIIDKITEYPRDALHLVIRFFNRYSNHERLSILVHNLDCQINLRRSFKYKIRSKTNRPINKGDVKAAISMVERMESRQALKNMNQKEKPRKESDSDETIREEMDDYFTDSAELEIIDETTEKDECDWCDLIGVDILKCGQCVSGRCVECTMKEISKDPNNLAIVDKFYWSMLRRHAKESAEKILKK</sequence>
<comment type="caution">
    <text evidence="1">The sequence shown here is derived from an EMBL/GenBank/DDBJ whole genome shotgun (WGS) entry which is preliminary data.</text>
</comment>
<protein>
    <submittedName>
        <fullName evidence="1">9844_t:CDS:1</fullName>
    </submittedName>
</protein>